<dbReference type="EMBL" id="CAACYE010000005">
    <property type="protein sequence ID" value="VFA86807.1"/>
    <property type="molecule type" value="Genomic_DNA"/>
</dbReference>
<proteinExistence type="predicted"/>
<evidence type="ECO:0000313" key="2">
    <source>
        <dbReference type="EMBL" id="VFA86807.1"/>
    </source>
</evidence>
<organism evidence="2">
    <name type="scientific">Nocardia farcinica</name>
    <dbReference type="NCBI Taxonomy" id="37329"/>
    <lineage>
        <taxon>Bacteria</taxon>
        <taxon>Bacillati</taxon>
        <taxon>Actinomycetota</taxon>
        <taxon>Actinomycetes</taxon>
        <taxon>Mycobacteriales</taxon>
        <taxon>Nocardiaceae</taxon>
        <taxon>Nocardia</taxon>
    </lineage>
</organism>
<accession>A0A449H6T5</accession>
<feature type="region of interest" description="Disordered" evidence="1">
    <location>
        <begin position="1"/>
        <end position="28"/>
    </location>
</feature>
<sequence>MSSDESAASRTGRGSRPRLFVRGDAESGTVVPSIDEQLYDTLARYLIARDIQGFGGDRVMLYRDGTTGERP</sequence>
<dbReference type="AlphaFoldDB" id="A0A449H6T5"/>
<reference evidence="2" key="1">
    <citation type="submission" date="2019-02" db="EMBL/GenBank/DDBJ databases">
        <authorList>
            <consortium name="Pathogen Informatics"/>
        </authorList>
    </citation>
    <scope>NUCLEOTIDE SEQUENCE</scope>
    <source>
        <strain evidence="2">3012STDY6733949</strain>
    </source>
</reference>
<evidence type="ECO:0000256" key="1">
    <source>
        <dbReference type="SAM" id="MobiDB-lite"/>
    </source>
</evidence>
<name>A0A449H6T5_NOCFR</name>
<protein>
    <submittedName>
        <fullName evidence="2">Uncharacterized protein</fullName>
    </submittedName>
</protein>
<dbReference type="RefSeq" id="WP_137353924.1">
    <property type="nucleotide sequence ID" value="NZ_CAACYE020000001.1"/>
</dbReference>
<gene>
    <name evidence="2" type="ORF">NCTC1935_04674</name>
</gene>